<gene>
    <name evidence="1" type="ORF">DERP_013681</name>
</gene>
<dbReference type="EMBL" id="NJHN03000009">
    <property type="protein sequence ID" value="KAH9426499.1"/>
    <property type="molecule type" value="Genomic_DNA"/>
</dbReference>
<name>A0ABQ8JV45_DERPT</name>
<proteinExistence type="predicted"/>
<protein>
    <submittedName>
        <fullName evidence="1">Uncharacterized protein</fullName>
    </submittedName>
</protein>
<reference evidence="1 2" key="2">
    <citation type="journal article" date="2022" name="Mol. Biol. Evol.">
        <title>Comparative Genomics Reveals Insights into the Divergent Evolution of Astigmatic Mites and Household Pest Adaptations.</title>
        <authorList>
            <person name="Xiong Q."/>
            <person name="Wan A.T."/>
            <person name="Liu X."/>
            <person name="Fung C.S."/>
            <person name="Xiao X."/>
            <person name="Malainual N."/>
            <person name="Hou J."/>
            <person name="Wang L."/>
            <person name="Wang M."/>
            <person name="Yang K.Y."/>
            <person name="Cui Y."/>
            <person name="Leung E.L."/>
            <person name="Nong W."/>
            <person name="Shin S.K."/>
            <person name="Au S.W."/>
            <person name="Jeong K.Y."/>
            <person name="Chew F.T."/>
            <person name="Hui J.H."/>
            <person name="Leung T.F."/>
            <person name="Tungtrongchitr A."/>
            <person name="Zhong N."/>
            <person name="Liu Z."/>
            <person name="Tsui S.K."/>
        </authorList>
    </citation>
    <scope>NUCLEOTIDE SEQUENCE [LARGE SCALE GENOMIC DNA]</scope>
    <source>
        <strain evidence="1">Derp</strain>
    </source>
</reference>
<evidence type="ECO:0000313" key="1">
    <source>
        <dbReference type="EMBL" id="KAH9426499.1"/>
    </source>
</evidence>
<sequence length="70" mass="8293">MIAKKNDVLLYRLINRLYRLLIDHINTKLMNGPNLFIFFTSIQKKTPCTTTCCTSDVLHEYLGVTLRRYR</sequence>
<accession>A0ABQ8JV45</accession>
<reference evidence="1 2" key="1">
    <citation type="journal article" date="2018" name="J. Allergy Clin. Immunol.">
        <title>High-quality assembly of Dermatophagoides pteronyssinus genome and transcriptome reveals a wide range of novel allergens.</title>
        <authorList>
            <person name="Liu X.Y."/>
            <person name="Yang K.Y."/>
            <person name="Wang M.Q."/>
            <person name="Kwok J.S."/>
            <person name="Zeng X."/>
            <person name="Yang Z."/>
            <person name="Xiao X.J."/>
            <person name="Lau C.P."/>
            <person name="Li Y."/>
            <person name="Huang Z.M."/>
            <person name="Ba J.G."/>
            <person name="Yim A.K."/>
            <person name="Ouyang C.Y."/>
            <person name="Ngai S.M."/>
            <person name="Chan T.F."/>
            <person name="Leung E.L."/>
            <person name="Liu L."/>
            <person name="Liu Z.G."/>
            <person name="Tsui S.K."/>
        </authorList>
    </citation>
    <scope>NUCLEOTIDE SEQUENCE [LARGE SCALE GENOMIC DNA]</scope>
    <source>
        <strain evidence="1">Derp</strain>
    </source>
</reference>
<keyword evidence="2" id="KW-1185">Reference proteome</keyword>
<evidence type="ECO:0000313" key="2">
    <source>
        <dbReference type="Proteomes" id="UP000887458"/>
    </source>
</evidence>
<comment type="caution">
    <text evidence="1">The sequence shown here is derived from an EMBL/GenBank/DDBJ whole genome shotgun (WGS) entry which is preliminary data.</text>
</comment>
<organism evidence="1 2">
    <name type="scientific">Dermatophagoides pteronyssinus</name>
    <name type="common">European house dust mite</name>
    <dbReference type="NCBI Taxonomy" id="6956"/>
    <lineage>
        <taxon>Eukaryota</taxon>
        <taxon>Metazoa</taxon>
        <taxon>Ecdysozoa</taxon>
        <taxon>Arthropoda</taxon>
        <taxon>Chelicerata</taxon>
        <taxon>Arachnida</taxon>
        <taxon>Acari</taxon>
        <taxon>Acariformes</taxon>
        <taxon>Sarcoptiformes</taxon>
        <taxon>Astigmata</taxon>
        <taxon>Psoroptidia</taxon>
        <taxon>Analgoidea</taxon>
        <taxon>Pyroglyphidae</taxon>
        <taxon>Dermatophagoidinae</taxon>
        <taxon>Dermatophagoides</taxon>
    </lineage>
</organism>
<dbReference type="Proteomes" id="UP000887458">
    <property type="component" value="Unassembled WGS sequence"/>
</dbReference>